<dbReference type="InterPro" id="IPR003656">
    <property type="entry name" value="Znf_BED"/>
</dbReference>
<comment type="caution">
    <text evidence="6">The sequence shown here is derived from an EMBL/GenBank/DDBJ whole genome shotgun (WGS) entry which is preliminary data.</text>
</comment>
<evidence type="ECO:0000256" key="1">
    <source>
        <dbReference type="ARBA" id="ARBA00022723"/>
    </source>
</evidence>
<proteinExistence type="predicted"/>
<name>A0AAE1FQM2_PETCI</name>
<evidence type="ECO:0000256" key="3">
    <source>
        <dbReference type="ARBA" id="ARBA00022833"/>
    </source>
</evidence>
<keyword evidence="3" id="KW-0862">Zinc</keyword>
<dbReference type="Proteomes" id="UP001286313">
    <property type="component" value="Unassembled WGS sequence"/>
</dbReference>
<evidence type="ECO:0000256" key="2">
    <source>
        <dbReference type="ARBA" id="ARBA00022771"/>
    </source>
</evidence>
<sequence length="192" mass="21302">MVGRSKVWRLARFTDDTRVEVECSLCPVKIKYVGNTTNIARHLELRHPAEFAALDPMAGAGGGVGGGGITSRHHHYHTRQPHLQREEAAICRILAQHQEELKRQETRSSTKKGTTITPNIKVPNITMPTKVWTWHIPVQVSLGQDSSQQGSFECSEFSLAGKTPAHALQDTVPVSYPVEEEEEVSVPHLLVI</sequence>
<evidence type="ECO:0000256" key="4">
    <source>
        <dbReference type="SAM" id="MobiDB-lite"/>
    </source>
</evidence>
<feature type="domain" description="BED-type" evidence="5">
    <location>
        <begin position="5"/>
        <end position="48"/>
    </location>
</feature>
<evidence type="ECO:0000313" key="7">
    <source>
        <dbReference type="Proteomes" id="UP001286313"/>
    </source>
</evidence>
<feature type="region of interest" description="Disordered" evidence="4">
    <location>
        <begin position="101"/>
        <end position="120"/>
    </location>
</feature>
<keyword evidence="7" id="KW-1185">Reference proteome</keyword>
<dbReference type="AlphaFoldDB" id="A0AAE1FQM2"/>
<reference evidence="6" key="1">
    <citation type="submission" date="2023-10" db="EMBL/GenBank/DDBJ databases">
        <title>Genome assemblies of two species of porcelain crab, Petrolisthes cinctipes and Petrolisthes manimaculis (Anomura: Porcellanidae).</title>
        <authorList>
            <person name="Angst P."/>
        </authorList>
    </citation>
    <scope>NUCLEOTIDE SEQUENCE</scope>
    <source>
        <strain evidence="6">PB745_01</strain>
        <tissue evidence="6">Gill</tissue>
    </source>
</reference>
<accession>A0AAE1FQM2</accession>
<organism evidence="6 7">
    <name type="scientific">Petrolisthes cinctipes</name>
    <name type="common">Flat porcelain crab</name>
    <dbReference type="NCBI Taxonomy" id="88211"/>
    <lineage>
        <taxon>Eukaryota</taxon>
        <taxon>Metazoa</taxon>
        <taxon>Ecdysozoa</taxon>
        <taxon>Arthropoda</taxon>
        <taxon>Crustacea</taxon>
        <taxon>Multicrustacea</taxon>
        <taxon>Malacostraca</taxon>
        <taxon>Eumalacostraca</taxon>
        <taxon>Eucarida</taxon>
        <taxon>Decapoda</taxon>
        <taxon>Pleocyemata</taxon>
        <taxon>Anomura</taxon>
        <taxon>Galatheoidea</taxon>
        <taxon>Porcellanidae</taxon>
        <taxon>Petrolisthes</taxon>
    </lineage>
</organism>
<protein>
    <recommendedName>
        <fullName evidence="5">BED-type domain-containing protein</fullName>
    </recommendedName>
</protein>
<evidence type="ECO:0000259" key="5">
    <source>
        <dbReference type="Pfam" id="PF02892"/>
    </source>
</evidence>
<evidence type="ECO:0000313" key="6">
    <source>
        <dbReference type="EMBL" id="KAK3878134.1"/>
    </source>
</evidence>
<dbReference type="SUPFAM" id="SSF57667">
    <property type="entry name" value="beta-beta-alpha zinc fingers"/>
    <property type="match status" value="1"/>
</dbReference>
<dbReference type="GO" id="GO:0003677">
    <property type="term" value="F:DNA binding"/>
    <property type="evidence" value="ECO:0007669"/>
    <property type="project" value="InterPro"/>
</dbReference>
<dbReference type="GO" id="GO:0008270">
    <property type="term" value="F:zinc ion binding"/>
    <property type="evidence" value="ECO:0007669"/>
    <property type="project" value="UniProtKB-KW"/>
</dbReference>
<gene>
    <name evidence="6" type="ORF">Pcinc_017197</name>
</gene>
<dbReference type="InterPro" id="IPR036236">
    <property type="entry name" value="Znf_C2H2_sf"/>
</dbReference>
<dbReference type="Pfam" id="PF02892">
    <property type="entry name" value="zf-BED"/>
    <property type="match status" value="1"/>
</dbReference>
<keyword evidence="1" id="KW-0479">Metal-binding</keyword>
<dbReference type="SMART" id="SM00614">
    <property type="entry name" value="ZnF_BED"/>
    <property type="match status" value="1"/>
</dbReference>
<keyword evidence="2" id="KW-0863">Zinc-finger</keyword>
<dbReference type="EMBL" id="JAWQEG010001584">
    <property type="protein sequence ID" value="KAK3878134.1"/>
    <property type="molecule type" value="Genomic_DNA"/>
</dbReference>